<feature type="transmembrane region" description="Helical" evidence="8">
    <location>
        <begin position="255"/>
        <end position="280"/>
    </location>
</feature>
<evidence type="ECO:0000256" key="5">
    <source>
        <dbReference type="ARBA" id="ARBA00022840"/>
    </source>
</evidence>
<evidence type="ECO:0000256" key="8">
    <source>
        <dbReference type="SAM" id="Phobius"/>
    </source>
</evidence>
<accession>A0A1F6G768</accession>
<dbReference type="PANTHER" id="PTHR43394:SF1">
    <property type="entry name" value="ATP-BINDING CASSETTE SUB-FAMILY B MEMBER 10, MITOCHONDRIAL"/>
    <property type="match status" value="1"/>
</dbReference>
<dbReference type="PROSITE" id="PS50893">
    <property type="entry name" value="ABC_TRANSPORTER_2"/>
    <property type="match status" value="1"/>
</dbReference>
<dbReference type="Gene3D" id="1.20.1560.10">
    <property type="entry name" value="ABC transporter type 1, transmembrane domain"/>
    <property type="match status" value="1"/>
</dbReference>
<dbReference type="PROSITE" id="PS00211">
    <property type="entry name" value="ABC_TRANSPORTER_1"/>
    <property type="match status" value="1"/>
</dbReference>
<dbReference type="Pfam" id="PF00005">
    <property type="entry name" value="ABC_tran"/>
    <property type="match status" value="1"/>
</dbReference>
<dbReference type="EMBL" id="MFMU01000003">
    <property type="protein sequence ID" value="OGG93948.1"/>
    <property type="molecule type" value="Genomic_DNA"/>
</dbReference>
<organism evidence="11 12">
    <name type="scientific">Candidatus Kaiserbacteria bacterium RIFOXYD1_FULL_47_14</name>
    <dbReference type="NCBI Taxonomy" id="1798533"/>
    <lineage>
        <taxon>Bacteria</taxon>
        <taxon>Candidatus Kaiseribacteriota</taxon>
    </lineage>
</organism>
<feature type="transmembrane region" description="Helical" evidence="8">
    <location>
        <begin position="65"/>
        <end position="87"/>
    </location>
</feature>
<name>A0A1F6G768_9BACT</name>
<dbReference type="SUPFAM" id="SSF52540">
    <property type="entry name" value="P-loop containing nucleoside triphosphate hydrolases"/>
    <property type="match status" value="1"/>
</dbReference>
<keyword evidence="3 8" id="KW-0812">Transmembrane</keyword>
<protein>
    <recommendedName>
        <fullName evidence="13">ABC transporter ATP-binding protein</fullName>
    </recommendedName>
</protein>
<keyword evidence="7 8" id="KW-0472">Membrane</keyword>
<evidence type="ECO:0000256" key="2">
    <source>
        <dbReference type="ARBA" id="ARBA00022448"/>
    </source>
</evidence>
<evidence type="ECO:0000256" key="3">
    <source>
        <dbReference type="ARBA" id="ARBA00022692"/>
    </source>
</evidence>
<comment type="subcellular location">
    <subcellularLocation>
        <location evidence="1">Cell membrane</location>
        <topology evidence="1">Multi-pass membrane protein</topology>
    </subcellularLocation>
</comment>
<dbReference type="Pfam" id="PF00664">
    <property type="entry name" value="ABC_membrane"/>
    <property type="match status" value="1"/>
</dbReference>
<evidence type="ECO:0000256" key="6">
    <source>
        <dbReference type="ARBA" id="ARBA00022989"/>
    </source>
</evidence>
<evidence type="ECO:0008006" key="13">
    <source>
        <dbReference type="Google" id="ProtNLM"/>
    </source>
</evidence>
<dbReference type="PANTHER" id="PTHR43394">
    <property type="entry name" value="ATP-DEPENDENT PERMEASE MDL1, MITOCHONDRIAL"/>
    <property type="match status" value="1"/>
</dbReference>
<keyword evidence="4" id="KW-0547">Nucleotide-binding</keyword>
<evidence type="ECO:0000259" key="9">
    <source>
        <dbReference type="PROSITE" id="PS50893"/>
    </source>
</evidence>
<feature type="transmembrane region" description="Helical" evidence="8">
    <location>
        <begin position="286"/>
        <end position="305"/>
    </location>
</feature>
<keyword evidence="2" id="KW-0813">Transport</keyword>
<dbReference type="FunFam" id="3.40.50.300:FF:000287">
    <property type="entry name" value="Multidrug ABC transporter ATP-binding protein"/>
    <property type="match status" value="1"/>
</dbReference>
<dbReference type="SMART" id="SM00382">
    <property type="entry name" value="AAA"/>
    <property type="match status" value="1"/>
</dbReference>
<reference evidence="11 12" key="1">
    <citation type="journal article" date="2016" name="Nat. Commun.">
        <title>Thousands of microbial genomes shed light on interconnected biogeochemical processes in an aquifer system.</title>
        <authorList>
            <person name="Anantharaman K."/>
            <person name="Brown C.T."/>
            <person name="Hug L.A."/>
            <person name="Sharon I."/>
            <person name="Castelle C.J."/>
            <person name="Probst A.J."/>
            <person name="Thomas B.C."/>
            <person name="Singh A."/>
            <person name="Wilkins M.J."/>
            <person name="Karaoz U."/>
            <person name="Brodie E.L."/>
            <person name="Williams K.H."/>
            <person name="Hubbard S.S."/>
            <person name="Banfield J.F."/>
        </authorList>
    </citation>
    <scope>NUCLEOTIDE SEQUENCE [LARGE SCALE GENOMIC DNA]</scope>
</reference>
<keyword evidence="5" id="KW-0067">ATP-binding</keyword>
<dbReference type="InterPro" id="IPR011527">
    <property type="entry name" value="ABC1_TM_dom"/>
</dbReference>
<evidence type="ECO:0000256" key="4">
    <source>
        <dbReference type="ARBA" id="ARBA00022741"/>
    </source>
</evidence>
<feature type="transmembrane region" description="Helical" evidence="8">
    <location>
        <begin position="21"/>
        <end position="45"/>
    </location>
</feature>
<comment type="caution">
    <text evidence="11">The sequence shown here is derived from an EMBL/GenBank/DDBJ whole genome shotgun (WGS) entry which is preliminary data.</text>
</comment>
<feature type="domain" description="ABC transmembrane type-1" evidence="10">
    <location>
        <begin position="32"/>
        <end position="316"/>
    </location>
</feature>
<evidence type="ECO:0000313" key="12">
    <source>
        <dbReference type="Proteomes" id="UP000176867"/>
    </source>
</evidence>
<dbReference type="Proteomes" id="UP000176867">
    <property type="component" value="Unassembled WGS sequence"/>
</dbReference>
<dbReference type="InterPro" id="IPR017871">
    <property type="entry name" value="ABC_transporter-like_CS"/>
</dbReference>
<evidence type="ECO:0000256" key="1">
    <source>
        <dbReference type="ARBA" id="ARBA00004651"/>
    </source>
</evidence>
<dbReference type="AlphaFoldDB" id="A0A1F6G768"/>
<gene>
    <name evidence="11" type="ORF">A2609_02270</name>
</gene>
<dbReference type="GO" id="GO:0016887">
    <property type="term" value="F:ATP hydrolysis activity"/>
    <property type="evidence" value="ECO:0007669"/>
    <property type="project" value="InterPro"/>
</dbReference>
<feature type="transmembrane region" description="Helical" evidence="8">
    <location>
        <begin position="171"/>
        <end position="189"/>
    </location>
</feature>
<dbReference type="InterPro" id="IPR003593">
    <property type="entry name" value="AAA+_ATPase"/>
</dbReference>
<dbReference type="GO" id="GO:0005886">
    <property type="term" value="C:plasma membrane"/>
    <property type="evidence" value="ECO:0007669"/>
    <property type="project" value="UniProtKB-SubCell"/>
</dbReference>
<feature type="domain" description="ABC transporter" evidence="9">
    <location>
        <begin position="350"/>
        <end position="584"/>
    </location>
</feature>
<evidence type="ECO:0000259" key="10">
    <source>
        <dbReference type="PROSITE" id="PS50929"/>
    </source>
</evidence>
<dbReference type="GO" id="GO:0005524">
    <property type="term" value="F:ATP binding"/>
    <property type="evidence" value="ECO:0007669"/>
    <property type="project" value="UniProtKB-KW"/>
</dbReference>
<dbReference type="InterPro" id="IPR027417">
    <property type="entry name" value="P-loop_NTPase"/>
</dbReference>
<dbReference type="GO" id="GO:0015421">
    <property type="term" value="F:ABC-type oligopeptide transporter activity"/>
    <property type="evidence" value="ECO:0007669"/>
    <property type="project" value="TreeGrafter"/>
</dbReference>
<dbReference type="STRING" id="1798533.A2609_02270"/>
<evidence type="ECO:0000256" key="7">
    <source>
        <dbReference type="ARBA" id="ARBA00023136"/>
    </source>
</evidence>
<dbReference type="InterPro" id="IPR036640">
    <property type="entry name" value="ABC1_TM_sf"/>
</dbReference>
<sequence>MPPIQKKPTRVLPVLRAYGTAAFAYPWLLGSSIAAGILIEVAGVISPLYLRQFINILSGGTPTSVVVQALFFVLAMYAVIHFVAWIGRRVMMFGVLRLESRVMTDLYQNAFTYLLGHAHEFFISNFTGTLTRRVTRYARSFEQVFDNILFNFFSAFLFAIGIIGVLSTRSILLGAGLLVWTVAFVYLQFRMMHALQPLRATRTEEDSNVTGYLSDTVLNHSAITTFAAVQYENSRFKETITRWYDATRRVWDVEIWIYGVQGLFALGIELALLAGAVLLWQRGLVTVGDFVLIQVYILGLMDRIWGIGRNMRQLYDAFADATEMLDILELPQAIQDAPDAKKLRVTEGAIIFENVRFEYHDSQAVLNNFTLAVAPHEKVALIGSSGAGKTTIAKLLLRLYDVTGGAITIDGQNIAQVTQESLRASIAFVSQEPMLFHRSLLDNIRYGKNDATDEEVIEAAKQAHCYEFISKYPEGFSTMVGERGVKLSGGERQRVAIARAILKDAPILVLDEATSSLDSESEQFIQESLARLMEGKTVIAIAHRLSTVMHMDRLIVMEKGSVVLSGTHEELLAHESNLYKKLWEIQAGGFIRTN</sequence>
<dbReference type="InterPro" id="IPR039421">
    <property type="entry name" value="Type_1_exporter"/>
</dbReference>
<evidence type="ECO:0000313" key="11">
    <source>
        <dbReference type="EMBL" id="OGG93948.1"/>
    </source>
</evidence>
<proteinExistence type="predicted"/>
<keyword evidence="6 8" id="KW-1133">Transmembrane helix</keyword>
<dbReference type="SUPFAM" id="SSF90123">
    <property type="entry name" value="ABC transporter transmembrane region"/>
    <property type="match status" value="1"/>
</dbReference>
<dbReference type="Gene3D" id="3.40.50.300">
    <property type="entry name" value="P-loop containing nucleotide triphosphate hydrolases"/>
    <property type="match status" value="1"/>
</dbReference>
<dbReference type="PROSITE" id="PS50929">
    <property type="entry name" value="ABC_TM1F"/>
    <property type="match status" value="1"/>
</dbReference>
<dbReference type="InterPro" id="IPR003439">
    <property type="entry name" value="ABC_transporter-like_ATP-bd"/>
</dbReference>
<feature type="transmembrane region" description="Helical" evidence="8">
    <location>
        <begin position="144"/>
        <end position="165"/>
    </location>
</feature>